<evidence type="ECO:0000256" key="10">
    <source>
        <dbReference type="SAM" id="Phobius"/>
    </source>
</evidence>
<dbReference type="PANTHER" id="PTHR43099:SF2">
    <property type="entry name" value="UPF0053 PROTEIN YRKA"/>
    <property type="match status" value="1"/>
</dbReference>
<dbReference type="SMART" id="SM01091">
    <property type="entry name" value="CorC_HlyC"/>
    <property type="match status" value="1"/>
</dbReference>
<keyword evidence="4" id="KW-0677">Repeat</keyword>
<dbReference type="InterPro" id="IPR005170">
    <property type="entry name" value="Transptr-assoc_dom"/>
</dbReference>
<keyword evidence="14" id="KW-1185">Reference proteome</keyword>
<dbReference type="Gene3D" id="3.30.465.10">
    <property type="match status" value="1"/>
</dbReference>
<dbReference type="InterPro" id="IPR051676">
    <property type="entry name" value="UPF0053_domain"/>
</dbReference>
<keyword evidence="7 9" id="KW-0472">Membrane</keyword>
<dbReference type="InterPro" id="IPR044751">
    <property type="entry name" value="Ion_transp-like_CBS"/>
</dbReference>
<protein>
    <submittedName>
        <fullName evidence="13">Hemolysin family protein</fullName>
    </submittedName>
</protein>
<dbReference type="PANTHER" id="PTHR43099">
    <property type="entry name" value="UPF0053 PROTEIN YRKA"/>
    <property type="match status" value="1"/>
</dbReference>
<gene>
    <name evidence="13" type="ORF">V2H41_08730</name>
</gene>
<comment type="caution">
    <text evidence="13">The sequence shown here is derived from an EMBL/GenBank/DDBJ whole genome shotgun (WGS) entry which is preliminary data.</text>
</comment>
<comment type="subcellular location">
    <subcellularLocation>
        <location evidence="1">Cell membrane</location>
        <topology evidence="1">Multi-pass membrane protein</topology>
    </subcellularLocation>
</comment>
<dbReference type="EMBL" id="JAZGLY010000004">
    <property type="protein sequence ID" value="MEE6187356.1"/>
    <property type="molecule type" value="Genomic_DNA"/>
</dbReference>
<dbReference type="RefSeq" id="WP_330974764.1">
    <property type="nucleotide sequence ID" value="NZ_JAZGLY010000004.1"/>
</dbReference>
<evidence type="ECO:0000256" key="3">
    <source>
        <dbReference type="ARBA" id="ARBA00022692"/>
    </source>
</evidence>
<dbReference type="Pfam" id="PF00571">
    <property type="entry name" value="CBS"/>
    <property type="match status" value="2"/>
</dbReference>
<feature type="transmembrane region" description="Helical" evidence="10">
    <location>
        <begin position="126"/>
        <end position="145"/>
    </location>
</feature>
<dbReference type="InterPro" id="IPR046342">
    <property type="entry name" value="CBS_dom_sf"/>
</dbReference>
<dbReference type="Proteomes" id="UP001357452">
    <property type="component" value="Unassembled WGS sequence"/>
</dbReference>
<organism evidence="13 14">
    <name type="scientific">Niabella digestorum</name>
    <dbReference type="NCBI Taxonomy" id="3117701"/>
    <lineage>
        <taxon>Bacteria</taxon>
        <taxon>Pseudomonadati</taxon>
        <taxon>Bacteroidota</taxon>
        <taxon>Chitinophagia</taxon>
        <taxon>Chitinophagales</taxon>
        <taxon>Chitinophagaceae</taxon>
        <taxon>Niabella</taxon>
    </lineage>
</organism>
<dbReference type="SUPFAM" id="SSF56176">
    <property type="entry name" value="FAD-binding/transporter-associated domain-like"/>
    <property type="match status" value="1"/>
</dbReference>
<keyword evidence="6 8" id="KW-0129">CBS domain</keyword>
<evidence type="ECO:0000256" key="7">
    <source>
        <dbReference type="ARBA" id="ARBA00023136"/>
    </source>
</evidence>
<dbReference type="PROSITE" id="PS51371">
    <property type="entry name" value="CBS"/>
    <property type="match status" value="1"/>
</dbReference>
<keyword evidence="5 9" id="KW-1133">Transmembrane helix</keyword>
<evidence type="ECO:0000256" key="1">
    <source>
        <dbReference type="ARBA" id="ARBA00004651"/>
    </source>
</evidence>
<evidence type="ECO:0000256" key="4">
    <source>
        <dbReference type="ARBA" id="ARBA00022737"/>
    </source>
</evidence>
<evidence type="ECO:0000256" key="2">
    <source>
        <dbReference type="ARBA" id="ARBA00022475"/>
    </source>
</evidence>
<feature type="domain" description="CNNM transmembrane" evidence="12">
    <location>
        <begin position="1"/>
        <end position="191"/>
    </location>
</feature>
<feature type="transmembrane region" description="Helical" evidence="10">
    <location>
        <begin position="55"/>
        <end position="76"/>
    </location>
</feature>
<dbReference type="SUPFAM" id="SSF54631">
    <property type="entry name" value="CBS-domain pair"/>
    <property type="match status" value="1"/>
</dbReference>
<evidence type="ECO:0000259" key="11">
    <source>
        <dbReference type="PROSITE" id="PS51371"/>
    </source>
</evidence>
<evidence type="ECO:0000256" key="8">
    <source>
        <dbReference type="PROSITE-ProRule" id="PRU00703"/>
    </source>
</evidence>
<dbReference type="Gene3D" id="3.10.580.10">
    <property type="entry name" value="CBS-domain"/>
    <property type="match status" value="1"/>
</dbReference>
<evidence type="ECO:0000313" key="14">
    <source>
        <dbReference type="Proteomes" id="UP001357452"/>
    </source>
</evidence>
<feature type="domain" description="CBS" evidence="11">
    <location>
        <begin position="268"/>
        <end position="328"/>
    </location>
</feature>
<dbReference type="Pfam" id="PF03471">
    <property type="entry name" value="CorC_HlyC"/>
    <property type="match status" value="1"/>
</dbReference>
<name>A0ABU7RHG3_9BACT</name>
<sequence>MDGTLIAWLAALLFMMFFAGIEMAFYSASRLNIELKRKQETAAGLRLGRFIDAPAVFLGVAIVGYIIALTIFVLLTAEVTQPLWQKLHIYSRGTQIVLEILLNALIVLIIAEFFPRALFRAKSDALLSGFSFIMNLFFSLFAPFVRGLFHLSNWILKYVFNVRLDKNQSPLGKNELRFVFSDGMKDNTKADTSAQLLENAQELPNIKIRQSMVPRKEIIGVDAKTPINELVQKFAETKRTRIIIYEDSIDNILGYVHQLDLFKKPTDIRSILIDIIAVPQSMNAVDLIYKFSNEAKSIAWVVDEFGGTAGIITMEDVLEEIFGDIRDEYDTDKFVEKEVGEGEYIFSGRLELDYLEKKYNLKFEGHETETLSGYIISHHETIPNQKERIIIDDYEFDILEVTHTRIEMVKLKKLK</sequence>
<evidence type="ECO:0000313" key="13">
    <source>
        <dbReference type="EMBL" id="MEE6187356.1"/>
    </source>
</evidence>
<dbReference type="InterPro" id="IPR000644">
    <property type="entry name" value="CBS_dom"/>
</dbReference>
<feature type="transmembrane region" description="Helical" evidence="10">
    <location>
        <begin position="6"/>
        <end position="28"/>
    </location>
</feature>
<feature type="transmembrane region" description="Helical" evidence="10">
    <location>
        <begin position="96"/>
        <end position="114"/>
    </location>
</feature>
<keyword evidence="2" id="KW-1003">Cell membrane</keyword>
<dbReference type="InterPro" id="IPR036318">
    <property type="entry name" value="FAD-bd_PCMH-like_sf"/>
</dbReference>
<dbReference type="PROSITE" id="PS51846">
    <property type="entry name" value="CNNM"/>
    <property type="match status" value="1"/>
</dbReference>
<dbReference type="InterPro" id="IPR002550">
    <property type="entry name" value="CNNM"/>
</dbReference>
<evidence type="ECO:0000256" key="5">
    <source>
        <dbReference type="ARBA" id="ARBA00022989"/>
    </source>
</evidence>
<evidence type="ECO:0000259" key="12">
    <source>
        <dbReference type="PROSITE" id="PS51846"/>
    </source>
</evidence>
<evidence type="ECO:0000256" key="6">
    <source>
        <dbReference type="ARBA" id="ARBA00023122"/>
    </source>
</evidence>
<proteinExistence type="predicted"/>
<dbReference type="Pfam" id="PF01595">
    <property type="entry name" value="CNNM"/>
    <property type="match status" value="1"/>
</dbReference>
<accession>A0ABU7RHG3</accession>
<dbReference type="CDD" id="cd04590">
    <property type="entry name" value="CBS_pair_CorC_HlyC_assoc"/>
    <property type="match status" value="1"/>
</dbReference>
<reference evidence="13 14" key="1">
    <citation type="submission" date="2024-01" db="EMBL/GenBank/DDBJ databases">
        <title>Niabella digestum sp. nov., isolated from waste digestion system.</title>
        <authorList>
            <person name="Zhang L."/>
        </authorList>
    </citation>
    <scope>NUCLEOTIDE SEQUENCE [LARGE SCALE GENOMIC DNA]</scope>
    <source>
        <strain evidence="13 14">A18</strain>
    </source>
</reference>
<keyword evidence="3 9" id="KW-0812">Transmembrane</keyword>
<evidence type="ECO:0000256" key="9">
    <source>
        <dbReference type="PROSITE-ProRule" id="PRU01193"/>
    </source>
</evidence>
<dbReference type="InterPro" id="IPR016169">
    <property type="entry name" value="FAD-bd_PCMH_sub2"/>
</dbReference>